<organism evidence="2 3">
    <name type="scientific">Kwoniella shivajii</name>
    <dbReference type="NCBI Taxonomy" id="564305"/>
    <lineage>
        <taxon>Eukaryota</taxon>
        <taxon>Fungi</taxon>
        <taxon>Dikarya</taxon>
        <taxon>Basidiomycota</taxon>
        <taxon>Agaricomycotina</taxon>
        <taxon>Tremellomycetes</taxon>
        <taxon>Tremellales</taxon>
        <taxon>Cryptococcaceae</taxon>
        <taxon>Kwoniella</taxon>
    </lineage>
</organism>
<dbReference type="GeneID" id="87954334"/>
<feature type="region of interest" description="Disordered" evidence="1">
    <location>
        <begin position="1"/>
        <end position="20"/>
    </location>
</feature>
<accession>A0ABZ1CU26</accession>
<gene>
    <name evidence="2" type="ORF">IL334_002203</name>
</gene>
<proteinExistence type="predicted"/>
<evidence type="ECO:0000313" key="2">
    <source>
        <dbReference type="EMBL" id="WRT65260.1"/>
    </source>
</evidence>
<dbReference type="RefSeq" id="XP_062790000.1">
    <property type="nucleotide sequence ID" value="XM_062933949.1"/>
</dbReference>
<sequence length="216" mass="25208">MPKPLPRLTPPPSDEPDTRDPLSLALATHLDDVRQWIEWATNGDPTNLGMIDYGIYRQFEDWIKKKEVLDLIDSILQRRLTSGYPHNHKAIILIQLIPRDRLSPYAKLLEPLLPAKPSEDPNKPVDLPRFYNPLIASLTASLHDLASVTAAEEETSKKNEEEKKKQDEEIQKWELWCNLYGKSNRADWRPHPGNPQWTYWGWQEIGQEDWWKGRND</sequence>
<evidence type="ECO:0000313" key="3">
    <source>
        <dbReference type="Proteomes" id="UP001329825"/>
    </source>
</evidence>
<dbReference type="EMBL" id="CP141882">
    <property type="protein sequence ID" value="WRT65260.1"/>
    <property type="molecule type" value="Genomic_DNA"/>
</dbReference>
<feature type="compositionally biased region" description="Pro residues" evidence="1">
    <location>
        <begin position="1"/>
        <end position="13"/>
    </location>
</feature>
<evidence type="ECO:0000256" key="1">
    <source>
        <dbReference type="SAM" id="MobiDB-lite"/>
    </source>
</evidence>
<dbReference type="Proteomes" id="UP001329825">
    <property type="component" value="Chromosome 2"/>
</dbReference>
<protein>
    <submittedName>
        <fullName evidence="2">Uncharacterized protein</fullName>
    </submittedName>
</protein>
<keyword evidence="3" id="KW-1185">Reference proteome</keyword>
<reference evidence="2 3" key="1">
    <citation type="submission" date="2024-01" db="EMBL/GenBank/DDBJ databases">
        <title>Comparative genomics of Cryptococcus and Kwoniella reveals pathogenesis evolution and contrasting modes of karyotype evolution via chromosome fusion or intercentromeric recombination.</title>
        <authorList>
            <person name="Coelho M.A."/>
            <person name="David-Palma M."/>
            <person name="Shea T."/>
            <person name="Bowers K."/>
            <person name="McGinley-Smith S."/>
            <person name="Mohammad A.W."/>
            <person name="Gnirke A."/>
            <person name="Yurkov A.M."/>
            <person name="Nowrousian M."/>
            <person name="Sun S."/>
            <person name="Cuomo C.A."/>
            <person name="Heitman J."/>
        </authorList>
    </citation>
    <scope>NUCLEOTIDE SEQUENCE [LARGE SCALE GENOMIC DNA]</scope>
    <source>
        <strain evidence="2">CBS 11374</strain>
    </source>
</reference>
<name>A0ABZ1CU26_9TREE</name>